<keyword evidence="1" id="KW-0732">Signal</keyword>
<feature type="signal peptide" evidence="1">
    <location>
        <begin position="1"/>
        <end position="24"/>
    </location>
</feature>
<evidence type="ECO:0008006" key="4">
    <source>
        <dbReference type="Google" id="ProtNLM"/>
    </source>
</evidence>
<dbReference type="Proteomes" id="UP000615446">
    <property type="component" value="Unassembled WGS sequence"/>
</dbReference>
<proteinExistence type="predicted"/>
<sequence>MTPKYLVFFLALLISASVVSPCNTGDCGGRIQSIDGICIWQSNGMPYHSFFFTFSFLLYTRKCVVCAVIRHRHPQSSFFRRSINCSDRASLKRKSKMEIERLESMIYRFSDKRN</sequence>
<gene>
    <name evidence="2" type="ORF">RCL2_000088900</name>
</gene>
<accession>A0A8H3KSM5</accession>
<evidence type="ECO:0000313" key="3">
    <source>
        <dbReference type="Proteomes" id="UP000615446"/>
    </source>
</evidence>
<name>A0A8H3KSM5_9GLOM</name>
<dbReference type="AlphaFoldDB" id="A0A8H3KSM5"/>
<reference evidence="2" key="1">
    <citation type="submission" date="2019-10" db="EMBL/GenBank/DDBJ databases">
        <title>Conservation and host-specific expression of non-tandemly repeated heterogenous ribosome RNA gene in arbuscular mycorrhizal fungi.</title>
        <authorList>
            <person name="Maeda T."/>
            <person name="Kobayashi Y."/>
            <person name="Nakagawa T."/>
            <person name="Ezawa T."/>
            <person name="Yamaguchi K."/>
            <person name="Bino T."/>
            <person name="Nishimoto Y."/>
            <person name="Shigenobu S."/>
            <person name="Kawaguchi M."/>
        </authorList>
    </citation>
    <scope>NUCLEOTIDE SEQUENCE</scope>
    <source>
        <strain evidence="2">HR1</strain>
    </source>
</reference>
<evidence type="ECO:0000313" key="2">
    <source>
        <dbReference type="EMBL" id="GES73348.1"/>
    </source>
</evidence>
<dbReference type="EMBL" id="BLAL01000006">
    <property type="protein sequence ID" value="GES73348.1"/>
    <property type="molecule type" value="Genomic_DNA"/>
</dbReference>
<evidence type="ECO:0000256" key="1">
    <source>
        <dbReference type="SAM" id="SignalP"/>
    </source>
</evidence>
<comment type="caution">
    <text evidence="2">The sequence shown here is derived from an EMBL/GenBank/DDBJ whole genome shotgun (WGS) entry which is preliminary data.</text>
</comment>
<feature type="chain" id="PRO_5034804289" description="Secreted protein" evidence="1">
    <location>
        <begin position="25"/>
        <end position="114"/>
    </location>
</feature>
<organism evidence="2 3">
    <name type="scientific">Rhizophagus clarus</name>
    <dbReference type="NCBI Taxonomy" id="94130"/>
    <lineage>
        <taxon>Eukaryota</taxon>
        <taxon>Fungi</taxon>
        <taxon>Fungi incertae sedis</taxon>
        <taxon>Mucoromycota</taxon>
        <taxon>Glomeromycotina</taxon>
        <taxon>Glomeromycetes</taxon>
        <taxon>Glomerales</taxon>
        <taxon>Glomeraceae</taxon>
        <taxon>Rhizophagus</taxon>
    </lineage>
</organism>
<protein>
    <recommendedName>
        <fullName evidence="4">Secreted protein</fullName>
    </recommendedName>
</protein>